<feature type="region of interest" description="Disordered" evidence="1">
    <location>
        <begin position="269"/>
        <end position="288"/>
    </location>
</feature>
<gene>
    <name evidence="3" type="ORF">AACH11_08700</name>
</gene>
<sequence length="300" mass="31826">MAALPPGIDDGVTLRPMTADDLPAAQALTDQLRWPHRLSDWQDAFAHAEGRVAERDGQVVGTGLRLCYGSRHAVIGLVIVAPACQGRRIGLRLMLALLDGLDAHTVLLHATPQGRGLYERLGFVRTGEVRQHQGTALPAPLVALAPGRRLRPAGQRDLDTLIALDHAARGMPREALIRELAAQAVACVVLSDGEQACGFAMLRRFGRGQVIGPVVAPDVDGAQALIAHLAGQNAGHFTRIDIDFDSGLAEWLEGLGLLRVDAPVTMVRAPRDGAPSRPSMASAPAGSRPRTWALVSQALA</sequence>
<dbReference type="Proteomes" id="UP001368500">
    <property type="component" value="Unassembled WGS sequence"/>
</dbReference>
<evidence type="ECO:0000313" key="4">
    <source>
        <dbReference type="Proteomes" id="UP001368500"/>
    </source>
</evidence>
<dbReference type="PANTHER" id="PTHR47237:SF2">
    <property type="entry name" value="BLL4206 PROTEIN"/>
    <property type="match status" value="1"/>
</dbReference>
<dbReference type="Gene3D" id="3.40.630.90">
    <property type="match status" value="1"/>
</dbReference>
<dbReference type="SUPFAM" id="SSF55729">
    <property type="entry name" value="Acyl-CoA N-acyltransferases (Nat)"/>
    <property type="match status" value="1"/>
</dbReference>
<dbReference type="GO" id="GO:0016746">
    <property type="term" value="F:acyltransferase activity"/>
    <property type="evidence" value="ECO:0007669"/>
    <property type="project" value="UniProtKB-KW"/>
</dbReference>
<evidence type="ECO:0000256" key="1">
    <source>
        <dbReference type="SAM" id="MobiDB-lite"/>
    </source>
</evidence>
<evidence type="ECO:0000313" key="3">
    <source>
        <dbReference type="EMBL" id="MEK8026038.1"/>
    </source>
</evidence>
<dbReference type="CDD" id="cd04301">
    <property type="entry name" value="NAT_SF"/>
    <property type="match status" value="1"/>
</dbReference>
<organism evidence="3 4">
    <name type="scientific">Pseudaquabacterium rugosum</name>
    <dbReference type="NCBI Taxonomy" id="2984194"/>
    <lineage>
        <taxon>Bacteria</taxon>
        <taxon>Pseudomonadati</taxon>
        <taxon>Pseudomonadota</taxon>
        <taxon>Betaproteobacteria</taxon>
        <taxon>Burkholderiales</taxon>
        <taxon>Sphaerotilaceae</taxon>
        <taxon>Pseudaquabacterium</taxon>
    </lineage>
</organism>
<keyword evidence="3" id="KW-0012">Acyltransferase</keyword>
<feature type="domain" description="N-acetyltransferase" evidence="2">
    <location>
        <begin position="12"/>
        <end position="151"/>
    </location>
</feature>
<dbReference type="RefSeq" id="WP_341373850.1">
    <property type="nucleotide sequence ID" value="NZ_JBBUTF010000006.1"/>
</dbReference>
<keyword evidence="3" id="KW-0808">Transferase</keyword>
<comment type="caution">
    <text evidence="3">The sequence shown here is derived from an EMBL/GenBank/DDBJ whole genome shotgun (WGS) entry which is preliminary data.</text>
</comment>
<dbReference type="InterPro" id="IPR016181">
    <property type="entry name" value="Acyl_CoA_acyltransferase"/>
</dbReference>
<dbReference type="PROSITE" id="PS51186">
    <property type="entry name" value="GNAT"/>
    <property type="match status" value="1"/>
</dbReference>
<dbReference type="Gene3D" id="3.40.630.30">
    <property type="match status" value="1"/>
</dbReference>
<dbReference type="InterPro" id="IPR041496">
    <property type="entry name" value="YitH/HolE_GNAT"/>
</dbReference>
<evidence type="ECO:0000259" key="2">
    <source>
        <dbReference type="PROSITE" id="PS51186"/>
    </source>
</evidence>
<proteinExistence type="predicted"/>
<dbReference type="InterPro" id="IPR052729">
    <property type="entry name" value="Acyl/Acetyltrans_Enzymes"/>
</dbReference>
<dbReference type="EMBL" id="JBBUTF010000006">
    <property type="protein sequence ID" value="MEK8026038.1"/>
    <property type="molecule type" value="Genomic_DNA"/>
</dbReference>
<dbReference type="EC" id="2.3.1.-" evidence="3"/>
<dbReference type="Pfam" id="PF18014">
    <property type="entry name" value="Acetyltransf_18"/>
    <property type="match status" value="1"/>
</dbReference>
<dbReference type="PANTHER" id="PTHR47237">
    <property type="entry name" value="SLL0310 PROTEIN"/>
    <property type="match status" value="1"/>
</dbReference>
<name>A0ABU9BBL9_9BURK</name>
<reference evidence="3 4" key="1">
    <citation type="submission" date="2024-04" db="EMBL/GenBank/DDBJ databases">
        <title>Novel species of the genus Ideonella isolated from streams.</title>
        <authorList>
            <person name="Lu H."/>
        </authorList>
    </citation>
    <scope>NUCLEOTIDE SEQUENCE [LARGE SCALE GENOMIC DNA]</scope>
    <source>
        <strain evidence="3 4">BYS139W</strain>
    </source>
</reference>
<accession>A0ABU9BBL9</accession>
<dbReference type="Pfam" id="PF13673">
    <property type="entry name" value="Acetyltransf_10"/>
    <property type="match status" value="1"/>
</dbReference>
<protein>
    <submittedName>
        <fullName evidence="3">GNAT family N-acetyltransferase</fullName>
        <ecNumber evidence="3">2.3.1.-</ecNumber>
    </submittedName>
</protein>
<keyword evidence="4" id="KW-1185">Reference proteome</keyword>
<dbReference type="InterPro" id="IPR000182">
    <property type="entry name" value="GNAT_dom"/>
</dbReference>
<feature type="compositionally biased region" description="Low complexity" evidence="1">
    <location>
        <begin position="273"/>
        <end position="288"/>
    </location>
</feature>